<dbReference type="SUPFAM" id="SSF56317">
    <property type="entry name" value="Carbon-nitrogen hydrolase"/>
    <property type="match status" value="1"/>
</dbReference>
<dbReference type="OrthoDB" id="9811121at2"/>
<dbReference type="STRING" id="402881.Plav_1738"/>
<comment type="similarity">
    <text evidence="1">Belongs to the carbon-nitrogen hydrolase superfamily. NIT1/NIT2 family.</text>
</comment>
<dbReference type="Pfam" id="PF00795">
    <property type="entry name" value="CN_hydrolase"/>
    <property type="match status" value="1"/>
</dbReference>
<dbReference type="RefSeq" id="WP_012110650.1">
    <property type="nucleotide sequence ID" value="NC_009719.1"/>
</dbReference>
<dbReference type="PROSITE" id="PS01227">
    <property type="entry name" value="UPF0012"/>
    <property type="match status" value="1"/>
</dbReference>
<reference evidence="4 5" key="1">
    <citation type="journal article" date="2011" name="Stand. Genomic Sci.">
        <title>Complete genome sequence of Parvibaculum lavamentivorans type strain (DS-1(T)).</title>
        <authorList>
            <person name="Schleheck D."/>
            <person name="Weiss M."/>
            <person name="Pitluck S."/>
            <person name="Bruce D."/>
            <person name="Land M.L."/>
            <person name="Han S."/>
            <person name="Saunders E."/>
            <person name="Tapia R."/>
            <person name="Detter C."/>
            <person name="Brettin T."/>
            <person name="Han J."/>
            <person name="Woyke T."/>
            <person name="Goodwin L."/>
            <person name="Pennacchio L."/>
            <person name="Nolan M."/>
            <person name="Cook A.M."/>
            <person name="Kjelleberg S."/>
            <person name="Thomas T."/>
        </authorList>
    </citation>
    <scope>NUCLEOTIDE SEQUENCE [LARGE SCALE GENOMIC DNA]</scope>
    <source>
        <strain evidence="5">DS-1 / DSM 13023 / NCIMB 13966</strain>
    </source>
</reference>
<keyword evidence="4" id="KW-0012">Acyltransferase</keyword>
<dbReference type="InterPro" id="IPR003010">
    <property type="entry name" value="C-N_Hydrolase"/>
</dbReference>
<protein>
    <submittedName>
        <fullName evidence="4">Nitrilase/cyanide hydratase and apolipoprotein N-acyltransferase</fullName>
    </submittedName>
</protein>
<keyword evidence="4" id="KW-0808">Transferase</keyword>
<dbReference type="PANTHER" id="PTHR23088:SF27">
    <property type="entry name" value="DEAMINATED GLUTATHIONE AMIDASE"/>
    <property type="match status" value="1"/>
</dbReference>
<sequence>MKSFTAACIQMRAGRDVAQNAATAAALVSDAAAQGAAFVLTPEMTSLLETKSDDLFAHTRVEEKDEALPVFRALAAEKKIWVLIGSLPVKLAERKLANRSFLISPEGAIAARYDKIHMFDVDLAGGESYRESKNFEAGREAVIADLPWGRLGLSICYDLRFPQLYRALAQAGADFLTVPAAFTRQTGAAHWHTLLKARAIETGCFVFAPAQGGKHECGRETYGHSLVVAPWGEIIAEADHDEPGIVLAEIDPSRIGEARRRVPSLGHDRGFSLPGTVPARQAS</sequence>
<dbReference type="InterPro" id="IPR001110">
    <property type="entry name" value="UPF0012_CS"/>
</dbReference>
<feature type="domain" description="CN hydrolase" evidence="3">
    <location>
        <begin position="4"/>
        <end position="252"/>
    </location>
</feature>
<dbReference type="InterPro" id="IPR045254">
    <property type="entry name" value="Nit1/2_C-N_Hydrolase"/>
</dbReference>
<dbReference type="GO" id="GO:0016746">
    <property type="term" value="F:acyltransferase activity"/>
    <property type="evidence" value="ECO:0007669"/>
    <property type="project" value="UniProtKB-KW"/>
</dbReference>
<dbReference type="PANTHER" id="PTHR23088">
    <property type="entry name" value="NITRILASE-RELATED"/>
    <property type="match status" value="1"/>
</dbReference>
<accession>A7HTX4</accession>
<evidence type="ECO:0000256" key="1">
    <source>
        <dbReference type="ARBA" id="ARBA00010613"/>
    </source>
</evidence>
<name>A7HTX4_PARL1</name>
<keyword evidence="4" id="KW-0449">Lipoprotein</keyword>
<gene>
    <name evidence="4" type="ordered locus">Plav_1738</name>
</gene>
<dbReference type="InterPro" id="IPR036526">
    <property type="entry name" value="C-N_Hydrolase_sf"/>
</dbReference>
<keyword evidence="2" id="KW-0378">Hydrolase</keyword>
<evidence type="ECO:0000256" key="2">
    <source>
        <dbReference type="ARBA" id="ARBA00022801"/>
    </source>
</evidence>
<evidence type="ECO:0000259" key="3">
    <source>
        <dbReference type="PROSITE" id="PS50263"/>
    </source>
</evidence>
<dbReference type="GO" id="GO:0016811">
    <property type="term" value="F:hydrolase activity, acting on carbon-nitrogen (but not peptide) bonds, in linear amides"/>
    <property type="evidence" value="ECO:0007669"/>
    <property type="project" value="InterPro"/>
</dbReference>
<proteinExistence type="inferred from homology"/>
<dbReference type="eggNOG" id="COG0388">
    <property type="taxonomic scope" value="Bacteria"/>
</dbReference>
<dbReference type="AlphaFoldDB" id="A7HTX4"/>
<evidence type="ECO:0000313" key="4">
    <source>
        <dbReference type="EMBL" id="ABS63357.1"/>
    </source>
</evidence>
<dbReference type="PROSITE" id="PS50263">
    <property type="entry name" value="CN_HYDROLASE"/>
    <property type="match status" value="1"/>
</dbReference>
<dbReference type="EMBL" id="CP000774">
    <property type="protein sequence ID" value="ABS63357.1"/>
    <property type="molecule type" value="Genomic_DNA"/>
</dbReference>
<keyword evidence="5" id="KW-1185">Reference proteome</keyword>
<dbReference type="Gene3D" id="3.60.110.10">
    <property type="entry name" value="Carbon-nitrogen hydrolase"/>
    <property type="match status" value="1"/>
</dbReference>
<organism evidence="4 5">
    <name type="scientific">Parvibaculum lavamentivorans (strain DS-1 / DSM 13023 / NCIMB 13966)</name>
    <dbReference type="NCBI Taxonomy" id="402881"/>
    <lineage>
        <taxon>Bacteria</taxon>
        <taxon>Pseudomonadati</taxon>
        <taxon>Pseudomonadota</taxon>
        <taxon>Alphaproteobacteria</taxon>
        <taxon>Hyphomicrobiales</taxon>
        <taxon>Parvibaculaceae</taxon>
        <taxon>Parvibaculum</taxon>
    </lineage>
</organism>
<dbReference type="HOGENOM" id="CLU_030130_1_2_5"/>
<dbReference type="Proteomes" id="UP000006377">
    <property type="component" value="Chromosome"/>
</dbReference>
<evidence type="ECO:0000313" key="5">
    <source>
        <dbReference type="Proteomes" id="UP000006377"/>
    </source>
</evidence>
<dbReference type="CDD" id="cd07572">
    <property type="entry name" value="nit"/>
    <property type="match status" value="1"/>
</dbReference>
<dbReference type="KEGG" id="pla:Plav_1738"/>